<dbReference type="AlphaFoldDB" id="A0A9Q1FGE3"/>
<feature type="compositionally biased region" description="Low complexity" evidence="2">
    <location>
        <begin position="323"/>
        <end position="332"/>
    </location>
</feature>
<dbReference type="InterPro" id="IPR051025">
    <property type="entry name" value="RhoGAP"/>
</dbReference>
<dbReference type="SMART" id="SM00324">
    <property type="entry name" value="RhoGAP"/>
    <property type="match status" value="1"/>
</dbReference>
<evidence type="ECO:0000256" key="2">
    <source>
        <dbReference type="SAM" id="MobiDB-lite"/>
    </source>
</evidence>
<dbReference type="Proteomes" id="UP001152622">
    <property type="component" value="Chromosome 6"/>
</dbReference>
<comment type="caution">
    <text evidence="4">The sequence shown here is derived from an EMBL/GenBank/DDBJ whole genome shotgun (WGS) entry which is preliminary data.</text>
</comment>
<dbReference type="PANTHER" id="PTHR15228">
    <property type="entry name" value="SPERMATHECAL PHYSIOLOGY VARIANT"/>
    <property type="match status" value="1"/>
</dbReference>
<evidence type="ECO:0000313" key="5">
    <source>
        <dbReference type="Proteomes" id="UP001152622"/>
    </source>
</evidence>
<proteinExistence type="predicted"/>
<dbReference type="GO" id="GO:0051056">
    <property type="term" value="P:regulation of small GTPase mediated signal transduction"/>
    <property type="evidence" value="ECO:0007669"/>
    <property type="project" value="UniProtKB-ARBA"/>
</dbReference>
<evidence type="ECO:0000256" key="1">
    <source>
        <dbReference type="ARBA" id="ARBA00022468"/>
    </source>
</evidence>
<evidence type="ECO:0000313" key="4">
    <source>
        <dbReference type="EMBL" id="KAJ8357810.1"/>
    </source>
</evidence>
<organism evidence="4 5">
    <name type="scientific">Synaphobranchus kaupii</name>
    <name type="common">Kaup's arrowtooth eel</name>
    <dbReference type="NCBI Taxonomy" id="118154"/>
    <lineage>
        <taxon>Eukaryota</taxon>
        <taxon>Metazoa</taxon>
        <taxon>Chordata</taxon>
        <taxon>Craniata</taxon>
        <taxon>Vertebrata</taxon>
        <taxon>Euteleostomi</taxon>
        <taxon>Actinopterygii</taxon>
        <taxon>Neopterygii</taxon>
        <taxon>Teleostei</taxon>
        <taxon>Anguilliformes</taxon>
        <taxon>Synaphobranchidae</taxon>
        <taxon>Synaphobranchus</taxon>
    </lineage>
</organism>
<dbReference type="GO" id="GO:0007165">
    <property type="term" value="P:signal transduction"/>
    <property type="evidence" value="ECO:0007669"/>
    <property type="project" value="InterPro"/>
</dbReference>
<feature type="region of interest" description="Disordered" evidence="2">
    <location>
        <begin position="323"/>
        <end position="356"/>
    </location>
</feature>
<dbReference type="Pfam" id="PF00620">
    <property type="entry name" value="RhoGAP"/>
    <property type="match status" value="2"/>
</dbReference>
<dbReference type="EMBL" id="JAINUF010000006">
    <property type="protein sequence ID" value="KAJ8357810.1"/>
    <property type="molecule type" value="Genomic_DNA"/>
</dbReference>
<feature type="compositionally biased region" description="Low complexity" evidence="2">
    <location>
        <begin position="62"/>
        <end position="92"/>
    </location>
</feature>
<dbReference type="InterPro" id="IPR008936">
    <property type="entry name" value="Rho_GTPase_activation_prot"/>
</dbReference>
<accession>A0A9Q1FGE3</accession>
<dbReference type="OrthoDB" id="79452at2759"/>
<dbReference type="PROSITE" id="PS50238">
    <property type="entry name" value="RHOGAP"/>
    <property type="match status" value="1"/>
</dbReference>
<name>A0A9Q1FGE3_SYNKA</name>
<sequence>MFSRKRKELIKTPSISKRSPAGGSHNSSLSVLQEQPRRDAVDSAPYSTSFSVAPPPTGLLDPASSSCPSTPSSLQGPSPTTAGGAAASHSPAQEGVAEGGAAIEVMDIPPLLRDVARFAEAVEKLKDVVMGEGERDTVLAAGIYRVNGVKTRVEKLCQAFENGKELVELSQASPHDISNMLKLYLRQVRQGQHKTTPWESIIYTTTVSPEPIMPFRMYNDLMGAAKESLQAEGGEVGKGAELVDLGPETDPEVVTLVGKLRDLLKDLPPANVSTLRYITRHLRKIAELEQDNKMSPSNLGIVARIVEALIVFNSAIFQPGSAPFSSGPASQSHSQDCTEDGGKEGKDQGDGLEGQPIRTDLEKGVEFCGTSLASSGSQERSLDSDWDQEESGGSSQGKLSRLAKQASETSNEEEPLSPRASMDLSHLEVPPPIEEVTPPIEEVTPPIEEAPPVPASEPPDSEEP</sequence>
<feature type="domain" description="Rho-GAP" evidence="3">
    <location>
        <begin position="101"/>
        <end position="338"/>
    </location>
</feature>
<evidence type="ECO:0000259" key="3">
    <source>
        <dbReference type="PROSITE" id="PS50238"/>
    </source>
</evidence>
<keyword evidence="1" id="KW-0343">GTPase activation</keyword>
<feature type="region of interest" description="Disordered" evidence="2">
    <location>
        <begin position="371"/>
        <end position="464"/>
    </location>
</feature>
<dbReference type="Gene3D" id="1.10.555.10">
    <property type="entry name" value="Rho GTPase activation protein"/>
    <property type="match status" value="1"/>
</dbReference>
<protein>
    <recommendedName>
        <fullName evidence="3">Rho-GAP domain-containing protein</fullName>
    </recommendedName>
</protein>
<feature type="region of interest" description="Disordered" evidence="2">
    <location>
        <begin position="1"/>
        <end position="96"/>
    </location>
</feature>
<feature type="compositionally biased region" description="Pro residues" evidence="2">
    <location>
        <begin position="448"/>
        <end position="457"/>
    </location>
</feature>
<dbReference type="SUPFAM" id="SSF48350">
    <property type="entry name" value="GTPase activation domain, GAP"/>
    <property type="match status" value="1"/>
</dbReference>
<feature type="compositionally biased region" description="Basic and acidic residues" evidence="2">
    <location>
        <begin position="340"/>
        <end position="349"/>
    </location>
</feature>
<feature type="compositionally biased region" description="Polar residues" evidence="2">
    <location>
        <begin position="24"/>
        <end position="33"/>
    </location>
</feature>
<keyword evidence="5" id="KW-1185">Reference proteome</keyword>
<dbReference type="GO" id="GO:0005096">
    <property type="term" value="F:GTPase activator activity"/>
    <property type="evidence" value="ECO:0007669"/>
    <property type="project" value="UniProtKB-KW"/>
</dbReference>
<gene>
    <name evidence="4" type="ORF">SKAU_G00206040</name>
</gene>
<reference evidence="4" key="1">
    <citation type="journal article" date="2023" name="Science">
        <title>Genome structures resolve the early diversification of teleost fishes.</title>
        <authorList>
            <person name="Parey E."/>
            <person name="Louis A."/>
            <person name="Montfort J."/>
            <person name="Bouchez O."/>
            <person name="Roques C."/>
            <person name="Iampietro C."/>
            <person name="Lluch J."/>
            <person name="Castinel A."/>
            <person name="Donnadieu C."/>
            <person name="Desvignes T."/>
            <person name="Floi Bucao C."/>
            <person name="Jouanno E."/>
            <person name="Wen M."/>
            <person name="Mejri S."/>
            <person name="Dirks R."/>
            <person name="Jansen H."/>
            <person name="Henkel C."/>
            <person name="Chen W.J."/>
            <person name="Zahm M."/>
            <person name="Cabau C."/>
            <person name="Klopp C."/>
            <person name="Thompson A.W."/>
            <person name="Robinson-Rechavi M."/>
            <person name="Braasch I."/>
            <person name="Lecointre G."/>
            <person name="Bobe J."/>
            <person name="Postlethwait J.H."/>
            <person name="Berthelot C."/>
            <person name="Roest Crollius H."/>
            <person name="Guiguen Y."/>
        </authorList>
    </citation>
    <scope>NUCLEOTIDE SEQUENCE</scope>
    <source>
        <strain evidence="4">WJC10195</strain>
    </source>
</reference>
<dbReference type="GO" id="GO:0016020">
    <property type="term" value="C:membrane"/>
    <property type="evidence" value="ECO:0007669"/>
    <property type="project" value="TreeGrafter"/>
</dbReference>
<dbReference type="PANTHER" id="PTHR15228:SF18">
    <property type="entry name" value="RHO GTPASE-ACTIVATING PROTEIN 45"/>
    <property type="match status" value="1"/>
</dbReference>
<feature type="compositionally biased region" description="Low complexity" evidence="2">
    <location>
        <begin position="434"/>
        <end position="447"/>
    </location>
</feature>
<dbReference type="InterPro" id="IPR000198">
    <property type="entry name" value="RhoGAP_dom"/>
</dbReference>